<dbReference type="Proteomes" id="UP000189670">
    <property type="component" value="Unassembled WGS sequence"/>
</dbReference>
<gene>
    <name evidence="8" type="ORF">OMM_05061</name>
</gene>
<keyword evidence="5" id="KW-0966">Cell projection</keyword>
<reference evidence="9" key="1">
    <citation type="submission" date="2012-11" db="EMBL/GenBank/DDBJ databases">
        <authorList>
            <person name="Lucero-Rivera Y.E."/>
            <person name="Tovar-Ramirez D."/>
        </authorList>
    </citation>
    <scope>NUCLEOTIDE SEQUENCE [LARGE SCALE GENOMIC DNA]</scope>
    <source>
        <strain evidence="9">Araruama</strain>
    </source>
</reference>
<dbReference type="GO" id="GO:0005737">
    <property type="term" value="C:cytoplasm"/>
    <property type="evidence" value="ECO:0007669"/>
    <property type="project" value="UniProtKB-SubCell"/>
</dbReference>
<accession>A0A1V1NYA7</accession>
<feature type="signal peptide" evidence="6">
    <location>
        <begin position="1"/>
        <end position="20"/>
    </location>
</feature>
<keyword evidence="4" id="KW-0969">Cilium</keyword>
<feature type="chain" id="PRO_5010718504" description="HYDIN/VesB/CFA65-like Ig-like domain-containing protein" evidence="6">
    <location>
        <begin position="21"/>
        <end position="436"/>
    </location>
</feature>
<dbReference type="InterPro" id="IPR013783">
    <property type="entry name" value="Ig-like_fold"/>
</dbReference>
<evidence type="ECO:0000256" key="3">
    <source>
        <dbReference type="ARBA" id="ARBA00022490"/>
    </source>
</evidence>
<dbReference type="Pfam" id="PF22544">
    <property type="entry name" value="HYDIN_VesB_CFA65-like_Ig"/>
    <property type="match status" value="1"/>
</dbReference>
<keyword evidence="6" id="KW-0732">Signal</keyword>
<protein>
    <recommendedName>
        <fullName evidence="7">HYDIN/VesB/CFA65-like Ig-like domain-containing protein</fullName>
    </recommendedName>
</protein>
<dbReference type="AlphaFoldDB" id="A0A1V1NYA7"/>
<evidence type="ECO:0000256" key="6">
    <source>
        <dbReference type="SAM" id="SignalP"/>
    </source>
</evidence>
<evidence type="ECO:0000313" key="8">
    <source>
        <dbReference type="EMBL" id="ETR67587.1"/>
    </source>
</evidence>
<dbReference type="EMBL" id="ATBP01001309">
    <property type="protein sequence ID" value="ETR67587.1"/>
    <property type="molecule type" value="Genomic_DNA"/>
</dbReference>
<feature type="domain" description="HYDIN/VesB/CFA65-like Ig-like" evidence="7">
    <location>
        <begin position="271"/>
        <end position="366"/>
    </location>
</feature>
<evidence type="ECO:0000259" key="7">
    <source>
        <dbReference type="Pfam" id="PF22544"/>
    </source>
</evidence>
<comment type="caution">
    <text evidence="8">The sequence shown here is derived from an EMBL/GenBank/DDBJ whole genome shotgun (WGS) entry which is preliminary data.</text>
</comment>
<name>A0A1V1NYA7_9BACT</name>
<evidence type="ECO:0000256" key="5">
    <source>
        <dbReference type="ARBA" id="ARBA00023273"/>
    </source>
</evidence>
<keyword evidence="3" id="KW-0963">Cytoplasm</keyword>
<dbReference type="InterPro" id="IPR053879">
    <property type="entry name" value="HYDIN_VesB_CFA65-like_Ig"/>
</dbReference>
<evidence type="ECO:0000256" key="4">
    <source>
        <dbReference type="ARBA" id="ARBA00023069"/>
    </source>
</evidence>
<dbReference type="NCBIfam" id="NF012200">
    <property type="entry name" value="choice_anch_D"/>
    <property type="match status" value="1"/>
</dbReference>
<evidence type="ECO:0000256" key="1">
    <source>
        <dbReference type="ARBA" id="ARBA00004138"/>
    </source>
</evidence>
<organism evidence="8 9">
    <name type="scientific">Candidatus Magnetoglobus multicellularis str. Araruama</name>
    <dbReference type="NCBI Taxonomy" id="890399"/>
    <lineage>
        <taxon>Bacteria</taxon>
        <taxon>Pseudomonadati</taxon>
        <taxon>Thermodesulfobacteriota</taxon>
        <taxon>Desulfobacteria</taxon>
        <taxon>Desulfobacterales</taxon>
        <taxon>Desulfobacteraceae</taxon>
        <taxon>Candidatus Magnetoglobus</taxon>
    </lineage>
</organism>
<sequence length="436" mass="47272">MRVNTLCLLSVFLLICVVNIVPNNTDASIHIIYSDNENNDGSGTSDYDMNTQPEAYSLTILSGTQVSQALTIMNAGVLDLDWTVKANHSNQYTSSVHLTDTNGVSTDHIFQTGYISQNALLNVTINGDYDDSGEYAEVYINNISIDQIGGNGISNGTDIAVNYTFTEDQISQWTESGMVTITIKNSSDVDNFVSNTHSVKLITTGNASKVSITPTQGITARSEVSSLTVTIYAENLNAGTYLDYLYINSNDPETPMLEVPIHLNVTGIPNITTNPISIDTGHVFTNVSKSVSFIIKNTGTDTLQLTNFLSSDTALTVTSYPATLLPQESGILTCTVLSSNAKSLDAHLTIVSNDPDEPMSIVSITGDILDPPVIHVNPDLFEMSLMSGEQKHLSFTIQNTGSYTLTWDLENSRNFITSKKTKVAVYANYDVVNALH</sequence>
<dbReference type="Gene3D" id="2.60.40.10">
    <property type="entry name" value="Immunoglobulins"/>
    <property type="match status" value="2"/>
</dbReference>
<evidence type="ECO:0000256" key="2">
    <source>
        <dbReference type="ARBA" id="ARBA00004496"/>
    </source>
</evidence>
<proteinExistence type="predicted"/>
<comment type="subcellular location">
    <subcellularLocation>
        <location evidence="1">Cell projection</location>
        <location evidence="1">Cilium</location>
    </subcellularLocation>
    <subcellularLocation>
        <location evidence="2">Cytoplasm</location>
    </subcellularLocation>
</comment>
<evidence type="ECO:0000313" key="9">
    <source>
        <dbReference type="Proteomes" id="UP000189670"/>
    </source>
</evidence>